<dbReference type="PROSITE" id="PS50883">
    <property type="entry name" value="EAL"/>
    <property type="match status" value="1"/>
</dbReference>
<dbReference type="InterPro" id="IPR052155">
    <property type="entry name" value="Biofilm_reg_signaling"/>
</dbReference>
<feature type="transmembrane region" description="Helical" evidence="2">
    <location>
        <begin position="121"/>
        <end position="144"/>
    </location>
</feature>
<feature type="domain" description="GGDEF" evidence="4">
    <location>
        <begin position="364"/>
        <end position="497"/>
    </location>
</feature>
<feature type="region of interest" description="Disordered" evidence="1">
    <location>
        <begin position="237"/>
        <end position="258"/>
    </location>
</feature>
<feature type="transmembrane region" description="Helical" evidence="2">
    <location>
        <begin position="213"/>
        <end position="232"/>
    </location>
</feature>
<feature type="transmembrane region" description="Helical" evidence="2">
    <location>
        <begin position="150"/>
        <end position="174"/>
    </location>
</feature>
<evidence type="ECO:0000259" key="3">
    <source>
        <dbReference type="PROSITE" id="PS50883"/>
    </source>
</evidence>
<feature type="compositionally biased region" description="Low complexity" evidence="1">
    <location>
        <begin position="749"/>
        <end position="768"/>
    </location>
</feature>
<keyword evidence="2" id="KW-1133">Transmembrane helix</keyword>
<keyword evidence="2" id="KW-0812">Transmembrane</keyword>
<evidence type="ECO:0000313" key="6">
    <source>
        <dbReference type="Proteomes" id="UP000276232"/>
    </source>
</evidence>
<gene>
    <name evidence="5" type="ORF">EDC03_2070</name>
</gene>
<feature type="transmembrane region" description="Helical" evidence="2">
    <location>
        <begin position="291"/>
        <end position="317"/>
    </location>
</feature>
<dbReference type="EMBL" id="RJKN01000005">
    <property type="protein sequence ID" value="ROP42785.1"/>
    <property type="molecule type" value="Genomic_DNA"/>
</dbReference>
<keyword evidence="2" id="KW-0472">Membrane</keyword>
<dbReference type="CDD" id="cd01948">
    <property type="entry name" value="EAL"/>
    <property type="match status" value="1"/>
</dbReference>
<dbReference type="InterPro" id="IPR029787">
    <property type="entry name" value="Nucleotide_cyclase"/>
</dbReference>
<evidence type="ECO:0000259" key="4">
    <source>
        <dbReference type="PROSITE" id="PS50887"/>
    </source>
</evidence>
<dbReference type="PANTHER" id="PTHR44757">
    <property type="entry name" value="DIGUANYLATE CYCLASE DGCP"/>
    <property type="match status" value="1"/>
</dbReference>
<feature type="region of interest" description="Disordered" evidence="1">
    <location>
        <begin position="740"/>
        <end position="786"/>
    </location>
</feature>
<dbReference type="InParanoid" id="A0A3N1HJZ5"/>
<dbReference type="Proteomes" id="UP000276232">
    <property type="component" value="Unassembled WGS sequence"/>
</dbReference>
<feature type="transmembrane region" description="Helical" evidence="2">
    <location>
        <begin position="92"/>
        <end position="109"/>
    </location>
</feature>
<feature type="compositionally biased region" description="Basic and acidic residues" evidence="1">
    <location>
        <begin position="237"/>
        <end position="249"/>
    </location>
</feature>
<dbReference type="Pfam" id="PF00990">
    <property type="entry name" value="GGDEF"/>
    <property type="match status" value="1"/>
</dbReference>
<dbReference type="PANTHER" id="PTHR44757:SF2">
    <property type="entry name" value="BIOFILM ARCHITECTURE MAINTENANCE PROTEIN MBAA"/>
    <property type="match status" value="1"/>
</dbReference>
<accession>A0A3N1HJZ5</accession>
<evidence type="ECO:0000256" key="2">
    <source>
        <dbReference type="SAM" id="Phobius"/>
    </source>
</evidence>
<comment type="caution">
    <text evidence="5">The sequence shown here is derived from an EMBL/GenBank/DDBJ whole genome shotgun (WGS) entry which is preliminary data.</text>
</comment>
<name>A0A3N1HJZ5_9ACTN</name>
<dbReference type="FunFam" id="3.30.70.270:FF:000001">
    <property type="entry name" value="Diguanylate cyclase domain protein"/>
    <property type="match status" value="1"/>
</dbReference>
<dbReference type="AlphaFoldDB" id="A0A3N1HJZ5"/>
<dbReference type="NCBIfam" id="TIGR00254">
    <property type="entry name" value="GGDEF"/>
    <property type="match status" value="1"/>
</dbReference>
<keyword evidence="6" id="KW-1185">Reference proteome</keyword>
<dbReference type="InterPro" id="IPR035919">
    <property type="entry name" value="EAL_sf"/>
</dbReference>
<evidence type="ECO:0000313" key="5">
    <source>
        <dbReference type="EMBL" id="ROP42785.1"/>
    </source>
</evidence>
<dbReference type="Pfam" id="PF00563">
    <property type="entry name" value="EAL"/>
    <property type="match status" value="1"/>
</dbReference>
<dbReference type="SUPFAM" id="SSF55073">
    <property type="entry name" value="Nucleotide cyclase"/>
    <property type="match status" value="1"/>
</dbReference>
<feature type="domain" description="EAL" evidence="3">
    <location>
        <begin position="506"/>
        <end position="759"/>
    </location>
</feature>
<proteinExistence type="predicted"/>
<dbReference type="SUPFAM" id="SSF141868">
    <property type="entry name" value="EAL domain-like"/>
    <property type="match status" value="1"/>
</dbReference>
<evidence type="ECO:0000256" key="1">
    <source>
        <dbReference type="SAM" id="MobiDB-lite"/>
    </source>
</evidence>
<reference evidence="5 6" key="1">
    <citation type="journal article" date="2015" name="Stand. Genomic Sci.">
        <title>Genomic Encyclopedia of Bacterial and Archaeal Type Strains, Phase III: the genomes of soil and plant-associated and newly described type strains.</title>
        <authorList>
            <person name="Whitman W.B."/>
            <person name="Woyke T."/>
            <person name="Klenk H.P."/>
            <person name="Zhou Y."/>
            <person name="Lilburn T.G."/>
            <person name="Beck B.J."/>
            <person name="De Vos P."/>
            <person name="Vandamme P."/>
            <person name="Eisen J.A."/>
            <person name="Garrity G."/>
            <person name="Hugenholtz P."/>
            <person name="Kyrpides N.C."/>
        </authorList>
    </citation>
    <scope>NUCLEOTIDE SEQUENCE [LARGE SCALE GENOMIC DNA]</scope>
    <source>
        <strain evidence="5 6">CECT 7306</strain>
    </source>
</reference>
<feature type="transmembrane region" description="Helical" evidence="2">
    <location>
        <begin position="186"/>
        <end position="207"/>
    </location>
</feature>
<feature type="transmembrane region" description="Helical" evidence="2">
    <location>
        <begin position="29"/>
        <end position="46"/>
    </location>
</feature>
<dbReference type="Gene3D" id="3.30.70.270">
    <property type="match status" value="1"/>
</dbReference>
<feature type="transmembrane region" description="Helical" evidence="2">
    <location>
        <begin position="58"/>
        <end position="77"/>
    </location>
</feature>
<dbReference type="SMART" id="SM00052">
    <property type="entry name" value="EAL"/>
    <property type="match status" value="1"/>
</dbReference>
<dbReference type="SMART" id="SM00267">
    <property type="entry name" value="GGDEF"/>
    <property type="match status" value="1"/>
</dbReference>
<dbReference type="InterPro" id="IPR000160">
    <property type="entry name" value="GGDEF_dom"/>
</dbReference>
<sequence>MLHLRLYLGAAALVAVAYFAVPNGLLRDAAYAVSGLLGVAAVLWGLRRSRPRERAAWWLLAAGQVMFTVADGVFAVYDHVLHLTPFPSPADVVYLAAYPVIALGLHRLVRARPGEVGRGALLDGAVLTLALTLVSWVALAHPLLVSDEPLVARVVSAAYPMADILLLALLVLLVMAPGARTPSFRLLATSMALLLVADTLYAALSAAGDWDDGGLTSGLWIASYTLLGAAALHPSMRELSDPDHPDRPADAGAPTATSPLSRRRLTVLAGAVALAPVTMAVQHLLGAPFDVWALVVSSLGLFGLVVARLATVVGQVVRYSAQRDALRGDLAHAAAHDPLTQLANRGQILEDVAAALHRAVRSGTPVGLLFVDLDHFKAVNDRHGHAVGDEVLREVAVRLRATVRAGDGVGRLGGDEIVVLVEQLASEEALVELAQRVVDALAAPFRTSAGEVVIGASVGVVVEGGGGTDASRLVHDADTAAYRAKASGRNRLEVFDDALRAELDEVARTEAALRRALRDDELLLHYQPVVRAADRRVVGYEALLRWDRPGHGLVAPDAFIPVAERSSLVCDLDRWVLRTATQQLARWRAEGRADARTTVAVNISGRHLVDPALVADVADALAAADLRPGALVLELTETVLVSHPLATTHLERLRALGVAVSIDDFGTGYTSISQLQDLHADTLKIDKSLVWSTSPGAAELVRLVVHAAHAFGLSVVAEGVEDEEQLRQLRQAGCDEVQGYLLGRPGTDPRPAASAATATAGPGRPTTSLPRQASSAARAVDGARTG</sequence>
<dbReference type="InterPro" id="IPR001633">
    <property type="entry name" value="EAL_dom"/>
</dbReference>
<dbReference type="Gene3D" id="3.20.20.450">
    <property type="entry name" value="EAL domain"/>
    <property type="match status" value="1"/>
</dbReference>
<dbReference type="PROSITE" id="PS50887">
    <property type="entry name" value="GGDEF"/>
    <property type="match status" value="1"/>
</dbReference>
<protein>
    <submittedName>
        <fullName evidence="5">Diguanylate cyclase (GGDEF)-like protein</fullName>
    </submittedName>
</protein>
<dbReference type="CDD" id="cd01949">
    <property type="entry name" value="GGDEF"/>
    <property type="match status" value="1"/>
</dbReference>
<dbReference type="InterPro" id="IPR043128">
    <property type="entry name" value="Rev_trsase/Diguanyl_cyclase"/>
</dbReference>
<organism evidence="5 6">
    <name type="scientific">Pseudokineococcus lusitanus</name>
    <dbReference type="NCBI Taxonomy" id="763993"/>
    <lineage>
        <taxon>Bacteria</taxon>
        <taxon>Bacillati</taxon>
        <taxon>Actinomycetota</taxon>
        <taxon>Actinomycetes</taxon>
        <taxon>Kineosporiales</taxon>
        <taxon>Kineosporiaceae</taxon>
        <taxon>Pseudokineococcus</taxon>
    </lineage>
</organism>
<feature type="transmembrane region" description="Helical" evidence="2">
    <location>
        <begin position="265"/>
        <end position="285"/>
    </location>
</feature>